<dbReference type="EMBL" id="JAGGLI010000045">
    <property type="protein sequence ID" value="MBP2028876.1"/>
    <property type="molecule type" value="Genomic_DNA"/>
</dbReference>
<protein>
    <recommendedName>
        <fullName evidence="3">Cache domain-containing protein</fullName>
    </recommendedName>
</protein>
<proteinExistence type="predicted"/>
<organism evidence="1 2">
    <name type="scientific">Acetoanaerobium pronyense</name>
    <dbReference type="NCBI Taxonomy" id="1482736"/>
    <lineage>
        <taxon>Bacteria</taxon>
        <taxon>Bacillati</taxon>
        <taxon>Bacillota</taxon>
        <taxon>Clostridia</taxon>
        <taxon>Peptostreptococcales</taxon>
        <taxon>Filifactoraceae</taxon>
        <taxon>Acetoanaerobium</taxon>
    </lineage>
</organism>
<comment type="caution">
    <text evidence="1">The sequence shown here is derived from an EMBL/GenBank/DDBJ whole genome shotgun (WGS) entry which is preliminary data.</text>
</comment>
<evidence type="ECO:0008006" key="3">
    <source>
        <dbReference type="Google" id="ProtNLM"/>
    </source>
</evidence>
<sequence>MKSIKNKLIISFSILIIAISFVFGFISLRTVRTSVQEEAEKSLEISAVDAAQIIKSRNDINYTYLEGIASRDSIFDMEVDIDAKMEILKREVARDGRFLRIGVSDLEGNLYLSDSYGDGGQIVDITSRDYFHESKTGKRSMMNPTISVNPDDNGALIVAYYVPIYEDETISGVLVAVALEYREIYFL</sequence>
<dbReference type="Proteomes" id="UP001314903">
    <property type="component" value="Unassembled WGS sequence"/>
</dbReference>
<name>A0ABS4KP16_9FIRM</name>
<gene>
    <name evidence="1" type="ORF">J2Z35_002714</name>
</gene>
<evidence type="ECO:0000313" key="2">
    <source>
        <dbReference type="Proteomes" id="UP001314903"/>
    </source>
</evidence>
<reference evidence="1 2" key="1">
    <citation type="submission" date="2021-03" db="EMBL/GenBank/DDBJ databases">
        <title>Genomic Encyclopedia of Type Strains, Phase IV (KMG-IV): sequencing the most valuable type-strain genomes for metagenomic binning, comparative biology and taxonomic classification.</title>
        <authorList>
            <person name="Goeker M."/>
        </authorList>
    </citation>
    <scope>NUCLEOTIDE SEQUENCE [LARGE SCALE GENOMIC DNA]</scope>
    <source>
        <strain evidence="1 2">DSM 27512</strain>
    </source>
</reference>
<evidence type="ECO:0000313" key="1">
    <source>
        <dbReference type="EMBL" id="MBP2028876.1"/>
    </source>
</evidence>
<dbReference type="CDD" id="cd18773">
    <property type="entry name" value="PDC1_HK_sensor"/>
    <property type="match status" value="1"/>
</dbReference>
<keyword evidence="2" id="KW-1185">Reference proteome</keyword>
<accession>A0ABS4KP16</accession>
<dbReference type="Gene3D" id="3.30.450.20">
    <property type="entry name" value="PAS domain"/>
    <property type="match status" value="1"/>
</dbReference>
<dbReference type="RefSeq" id="WP_209661934.1">
    <property type="nucleotide sequence ID" value="NZ_JAGGLI010000045.1"/>
</dbReference>